<evidence type="ECO:0000313" key="2">
    <source>
        <dbReference type="EMBL" id="KAH9383437.1"/>
    </source>
</evidence>
<feature type="compositionally biased region" description="Polar residues" evidence="1">
    <location>
        <begin position="227"/>
        <end position="240"/>
    </location>
</feature>
<accession>A0A9J6H9L8</accession>
<evidence type="ECO:0000256" key="1">
    <source>
        <dbReference type="SAM" id="MobiDB-lite"/>
    </source>
</evidence>
<organism evidence="2 3">
    <name type="scientific">Haemaphysalis longicornis</name>
    <name type="common">Bush tick</name>
    <dbReference type="NCBI Taxonomy" id="44386"/>
    <lineage>
        <taxon>Eukaryota</taxon>
        <taxon>Metazoa</taxon>
        <taxon>Ecdysozoa</taxon>
        <taxon>Arthropoda</taxon>
        <taxon>Chelicerata</taxon>
        <taxon>Arachnida</taxon>
        <taxon>Acari</taxon>
        <taxon>Parasitiformes</taxon>
        <taxon>Ixodida</taxon>
        <taxon>Ixodoidea</taxon>
        <taxon>Ixodidae</taxon>
        <taxon>Haemaphysalinae</taxon>
        <taxon>Haemaphysalis</taxon>
    </lineage>
</organism>
<gene>
    <name evidence="2" type="ORF">HPB48_024932</name>
</gene>
<keyword evidence="3" id="KW-1185">Reference proteome</keyword>
<reference evidence="2 3" key="1">
    <citation type="journal article" date="2020" name="Cell">
        <title>Large-Scale Comparative Analyses of Tick Genomes Elucidate Their Genetic Diversity and Vector Capacities.</title>
        <authorList>
            <consortium name="Tick Genome and Microbiome Consortium (TIGMIC)"/>
            <person name="Jia N."/>
            <person name="Wang J."/>
            <person name="Shi W."/>
            <person name="Du L."/>
            <person name="Sun Y."/>
            <person name="Zhan W."/>
            <person name="Jiang J.F."/>
            <person name="Wang Q."/>
            <person name="Zhang B."/>
            <person name="Ji P."/>
            <person name="Bell-Sakyi L."/>
            <person name="Cui X.M."/>
            <person name="Yuan T.T."/>
            <person name="Jiang B.G."/>
            <person name="Yang W.F."/>
            <person name="Lam T.T."/>
            <person name="Chang Q.C."/>
            <person name="Ding S.J."/>
            <person name="Wang X.J."/>
            <person name="Zhu J.G."/>
            <person name="Ruan X.D."/>
            <person name="Zhao L."/>
            <person name="Wei J.T."/>
            <person name="Ye R.Z."/>
            <person name="Que T.C."/>
            <person name="Du C.H."/>
            <person name="Zhou Y.H."/>
            <person name="Cheng J.X."/>
            <person name="Dai P.F."/>
            <person name="Guo W.B."/>
            <person name="Han X.H."/>
            <person name="Huang E.J."/>
            <person name="Li L.F."/>
            <person name="Wei W."/>
            <person name="Gao Y.C."/>
            <person name="Liu J.Z."/>
            <person name="Shao H.Z."/>
            <person name="Wang X."/>
            <person name="Wang C.C."/>
            <person name="Yang T.C."/>
            <person name="Huo Q.B."/>
            <person name="Li W."/>
            <person name="Chen H.Y."/>
            <person name="Chen S.E."/>
            <person name="Zhou L.G."/>
            <person name="Ni X.B."/>
            <person name="Tian J.H."/>
            <person name="Sheng Y."/>
            <person name="Liu T."/>
            <person name="Pan Y.S."/>
            <person name="Xia L.Y."/>
            <person name="Li J."/>
            <person name="Zhao F."/>
            <person name="Cao W.C."/>
        </authorList>
    </citation>
    <scope>NUCLEOTIDE SEQUENCE [LARGE SCALE GENOMIC DNA]</scope>
    <source>
        <strain evidence="2">HaeL-2018</strain>
    </source>
</reference>
<proteinExistence type="predicted"/>
<protein>
    <recommendedName>
        <fullName evidence="4">Tick transposon</fullName>
    </recommendedName>
</protein>
<sequence>MQGVVSSDVYNKKADKATAGNFEPVTDANPGKIKSRAIKLCEGACLTKMAASVRKTERNTLSVFSAKTHKGGCPFRVIVSERGTWQRHLSTFLQKELSSIEVDDPCLVRKPHLVDEFLLTARPKNVSGFSVDVKDLYYSLPQKLVEMEQRAHGRTGVAASHRVPMPAASGRQCRHVVPWFPLLIRTSDNQRLLAGGYGVGRYQRRPHTAGHGHSHCSVCANRTCNDAQEQQPSGASSSLQRRGRTTTPRSPTRAWSWHTPQVRTTVPTLRACATSRAPWDEERLGRVASVAWPVRIAGVYTDASPTRRMHTPVTSRRSFQLACGRLWAQWPPIPWNARAEAVNASENAAGARAHGMEGVQKPWGVY</sequence>
<dbReference type="OrthoDB" id="6514472at2759"/>
<dbReference type="EMBL" id="JABSTR010001120">
    <property type="protein sequence ID" value="KAH9383437.1"/>
    <property type="molecule type" value="Genomic_DNA"/>
</dbReference>
<comment type="caution">
    <text evidence="2">The sequence shown here is derived from an EMBL/GenBank/DDBJ whole genome shotgun (WGS) entry which is preliminary data.</text>
</comment>
<feature type="region of interest" description="Disordered" evidence="1">
    <location>
        <begin position="227"/>
        <end position="256"/>
    </location>
</feature>
<evidence type="ECO:0008006" key="4">
    <source>
        <dbReference type="Google" id="ProtNLM"/>
    </source>
</evidence>
<dbReference type="Proteomes" id="UP000821853">
    <property type="component" value="Unassembled WGS sequence"/>
</dbReference>
<dbReference type="AlphaFoldDB" id="A0A9J6H9L8"/>
<evidence type="ECO:0000313" key="3">
    <source>
        <dbReference type="Proteomes" id="UP000821853"/>
    </source>
</evidence>
<name>A0A9J6H9L8_HAELO</name>
<dbReference type="VEuPathDB" id="VectorBase:HLOH_045614"/>